<feature type="compositionally biased region" description="Polar residues" evidence="1">
    <location>
        <begin position="133"/>
        <end position="145"/>
    </location>
</feature>
<feature type="region of interest" description="Disordered" evidence="1">
    <location>
        <begin position="63"/>
        <end position="154"/>
    </location>
</feature>
<keyword evidence="2" id="KW-0812">Transmembrane</keyword>
<keyword evidence="2" id="KW-0472">Membrane</keyword>
<name>A0ABQ9VEA8_SAGOE</name>
<evidence type="ECO:0000313" key="2">
    <source>
        <dbReference type="EMBL" id="KAK2107562.1"/>
    </source>
</evidence>
<keyword evidence="3" id="KW-1185">Reference proteome</keyword>
<proteinExistence type="predicted"/>
<reference evidence="2 3" key="1">
    <citation type="submission" date="2023-05" db="EMBL/GenBank/DDBJ databases">
        <title>B98-5 Cell Line De Novo Hybrid Assembly: An Optical Mapping Approach.</title>
        <authorList>
            <person name="Kananen K."/>
            <person name="Auerbach J.A."/>
            <person name="Kautto E."/>
            <person name="Blachly J.S."/>
        </authorList>
    </citation>
    <scope>NUCLEOTIDE SEQUENCE [LARGE SCALE GENOMIC DNA]</scope>
    <source>
        <strain evidence="2">B95-8</strain>
        <tissue evidence="2">Cell line</tissue>
    </source>
</reference>
<dbReference type="EMBL" id="JASSZA010000006">
    <property type="protein sequence ID" value="KAK2107562.1"/>
    <property type="molecule type" value="Genomic_DNA"/>
</dbReference>
<organism evidence="2 3">
    <name type="scientific">Saguinus oedipus</name>
    <name type="common">Cotton-top tamarin</name>
    <name type="synonym">Oedipomidas oedipus</name>
    <dbReference type="NCBI Taxonomy" id="9490"/>
    <lineage>
        <taxon>Eukaryota</taxon>
        <taxon>Metazoa</taxon>
        <taxon>Chordata</taxon>
        <taxon>Craniata</taxon>
        <taxon>Vertebrata</taxon>
        <taxon>Euteleostomi</taxon>
        <taxon>Mammalia</taxon>
        <taxon>Eutheria</taxon>
        <taxon>Euarchontoglires</taxon>
        <taxon>Primates</taxon>
        <taxon>Haplorrhini</taxon>
        <taxon>Platyrrhini</taxon>
        <taxon>Cebidae</taxon>
        <taxon>Callitrichinae</taxon>
        <taxon>Saguinus</taxon>
    </lineage>
</organism>
<evidence type="ECO:0000313" key="3">
    <source>
        <dbReference type="Proteomes" id="UP001266305"/>
    </source>
</evidence>
<feature type="compositionally biased region" description="Basic and acidic residues" evidence="1">
    <location>
        <begin position="109"/>
        <end position="132"/>
    </location>
</feature>
<accession>A0ABQ9VEA8</accession>
<feature type="region of interest" description="Disordered" evidence="1">
    <location>
        <begin position="20"/>
        <end position="46"/>
    </location>
</feature>
<gene>
    <name evidence="2" type="primary">MCTP2_1</name>
    <name evidence="2" type="ORF">P7K49_012727</name>
</gene>
<dbReference type="Proteomes" id="UP001266305">
    <property type="component" value="Unassembled WGS sequence"/>
</dbReference>
<protein>
    <submittedName>
        <fullName evidence="2">Multiple C2 and transmembrane domain-containing protein 2</fullName>
    </submittedName>
</protein>
<feature type="compositionally biased region" description="Low complexity" evidence="1">
    <location>
        <begin position="69"/>
        <end position="83"/>
    </location>
</feature>
<sequence>MDLDKPSVWGSLKQRTRPLLINLSKKKVKKNPSKPPDLRARHHLDRRLSLSVPDLLEAEVLVPEGRPYSGPQSSYTSVPSSLSTAGIFPKSSSSSLKQSEEELDWSQEETSHLHVVETDSEEAHASPAEQRRVSSNGIFDPQKTSLGGDAPEEPEKEGISVWEIRACYLRSCVHIGTEDSLLASHLQAHQHWQRRGNGMMGQVRKEKSHQNREVGAGIGALQRECVGSMLNGISYTVISHLFVGLKNMKVLARYLTVTST</sequence>
<evidence type="ECO:0000256" key="1">
    <source>
        <dbReference type="SAM" id="MobiDB-lite"/>
    </source>
</evidence>
<comment type="caution">
    <text evidence="2">The sequence shown here is derived from an EMBL/GenBank/DDBJ whole genome shotgun (WGS) entry which is preliminary data.</text>
</comment>